<evidence type="ECO:0000313" key="3">
    <source>
        <dbReference type="Proteomes" id="UP001272242"/>
    </source>
</evidence>
<feature type="domain" description="RNA polymerase sigma-70 region 2" evidence="1">
    <location>
        <begin position="15"/>
        <end position="45"/>
    </location>
</feature>
<dbReference type="InterPro" id="IPR013325">
    <property type="entry name" value="RNA_pol_sigma_r2"/>
</dbReference>
<name>A0ABU5F6N2_9BACT</name>
<dbReference type="InterPro" id="IPR007627">
    <property type="entry name" value="RNA_pol_sigma70_r2"/>
</dbReference>
<dbReference type="Gene3D" id="1.10.1740.10">
    <property type="match status" value="1"/>
</dbReference>
<sequence>MPFVHDRDEDAFTALVHRHGPMVYGVCRRLLGNSADADDAFQVALYLSAPEPQ</sequence>
<reference evidence="3" key="1">
    <citation type="journal article" date="2023" name="Mar. Drugs">
        <title>Gemmata algarum, a Novel Planctomycete Isolated from an Algal Mat, Displays Antimicrobial Activity.</title>
        <authorList>
            <person name="Kumar G."/>
            <person name="Kallscheuer N."/>
            <person name="Kashif M."/>
            <person name="Ahamad S."/>
            <person name="Jagadeeshwari U."/>
            <person name="Pannikurungottu S."/>
            <person name="Haufschild T."/>
            <person name="Kabuu M."/>
            <person name="Sasikala C."/>
            <person name="Jogler C."/>
            <person name="Ramana C."/>
        </authorList>
    </citation>
    <scope>NUCLEOTIDE SEQUENCE [LARGE SCALE GENOMIC DNA]</scope>
    <source>
        <strain evidence="3">JC673</strain>
    </source>
</reference>
<comment type="caution">
    <text evidence="2">The sequence shown here is derived from an EMBL/GenBank/DDBJ whole genome shotgun (WGS) entry which is preliminary data.</text>
</comment>
<keyword evidence="3" id="KW-1185">Reference proteome</keyword>
<dbReference type="SUPFAM" id="SSF88946">
    <property type="entry name" value="Sigma2 domain of RNA polymerase sigma factors"/>
    <property type="match status" value="1"/>
</dbReference>
<protein>
    <recommendedName>
        <fullName evidence="1">RNA polymerase sigma-70 region 2 domain-containing protein</fullName>
    </recommendedName>
</protein>
<accession>A0ABU5F6N2</accession>
<organism evidence="2 3">
    <name type="scientific">Gemmata algarum</name>
    <dbReference type="NCBI Taxonomy" id="2975278"/>
    <lineage>
        <taxon>Bacteria</taxon>
        <taxon>Pseudomonadati</taxon>
        <taxon>Planctomycetota</taxon>
        <taxon>Planctomycetia</taxon>
        <taxon>Gemmatales</taxon>
        <taxon>Gemmataceae</taxon>
        <taxon>Gemmata</taxon>
    </lineage>
</organism>
<dbReference type="RefSeq" id="WP_320689119.1">
    <property type="nucleotide sequence ID" value="NZ_JAXBLV010000222.1"/>
</dbReference>
<evidence type="ECO:0000259" key="1">
    <source>
        <dbReference type="Pfam" id="PF04542"/>
    </source>
</evidence>
<dbReference type="Proteomes" id="UP001272242">
    <property type="component" value="Unassembled WGS sequence"/>
</dbReference>
<gene>
    <name evidence="2" type="ORF">R5W23_004329</name>
</gene>
<proteinExistence type="predicted"/>
<dbReference type="EMBL" id="JAXBLV010000222">
    <property type="protein sequence ID" value="MDY3562849.1"/>
    <property type="molecule type" value="Genomic_DNA"/>
</dbReference>
<evidence type="ECO:0000313" key="2">
    <source>
        <dbReference type="EMBL" id="MDY3562849.1"/>
    </source>
</evidence>
<dbReference type="Pfam" id="PF04542">
    <property type="entry name" value="Sigma70_r2"/>
    <property type="match status" value="1"/>
</dbReference>